<accession>A0A409X7G4</accession>
<organism evidence="3 4">
    <name type="scientific">Psilocybe cyanescens</name>
    <dbReference type="NCBI Taxonomy" id="93625"/>
    <lineage>
        <taxon>Eukaryota</taxon>
        <taxon>Fungi</taxon>
        <taxon>Dikarya</taxon>
        <taxon>Basidiomycota</taxon>
        <taxon>Agaricomycotina</taxon>
        <taxon>Agaricomycetes</taxon>
        <taxon>Agaricomycetidae</taxon>
        <taxon>Agaricales</taxon>
        <taxon>Agaricineae</taxon>
        <taxon>Strophariaceae</taxon>
        <taxon>Psilocybe</taxon>
    </lineage>
</organism>
<dbReference type="OrthoDB" id="3126863at2759"/>
<feature type="region of interest" description="Disordered" evidence="1">
    <location>
        <begin position="170"/>
        <end position="250"/>
    </location>
</feature>
<feature type="compositionally biased region" description="Basic and acidic residues" evidence="1">
    <location>
        <begin position="237"/>
        <end position="250"/>
    </location>
</feature>
<feature type="compositionally biased region" description="Pro residues" evidence="1">
    <location>
        <begin position="28"/>
        <end position="42"/>
    </location>
</feature>
<reference evidence="3 4" key="1">
    <citation type="journal article" date="2018" name="Evol. Lett.">
        <title>Horizontal gene cluster transfer increased hallucinogenic mushroom diversity.</title>
        <authorList>
            <person name="Reynolds H.T."/>
            <person name="Vijayakumar V."/>
            <person name="Gluck-Thaler E."/>
            <person name="Korotkin H.B."/>
            <person name="Matheny P.B."/>
            <person name="Slot J.C."/>
        </authorList>
    </citation>
    <scope>NUCLEOTIDE SEQUENCE [LARGE SCALE GENOMIC DNA]</scope>
    <source>
        <strain evidence="3 4">2631</strain>
    </source>
</reference>
<dbReference type="EMBL" id="NHYD01002448">
    <property type="protein sequence ID" value="PPQ86702.1"/>
    <property type="molecule type" value="Genomic_DNA"/>
</dbReference>
<proteinExistence type="predicted"/>
<name>A0A409X7G4_PSICY</name>
<feature type="compositionally biased region" description="Pro residues" evidence="1">
    <location>
        <begin position="202"/>
        <end position="221"/>
    </location>
</feature>
<comment type="caution">
    <text evidence="3">The sequence shown here is derived from an EMBL/GenBank/DDBJ whole genome shotgun (WGS) entry which is preliminary data.</text>
</comment>
<protein>
    <submittedName>
        <fullName evidence="3">Uncharacterized protein</fullName>
    </submittedName>
</protein>
<dbReference type="AlphaFoldDB" id="A0A409X7G4"/>
<dbReference type="Proteomes" id="UP000283269">
    <property type="component" value="Unassembled WGS sequence"/>
</dbReference>
<evidence type="ECO:0000256" key="1">
    <source>
        <dbReference type="SAM" id="MobiDB-lite"/>
    </source>
</evidence>
<keyword evidence="4" id="KW-1185">Reference proteome</keyword>
<keyword evidence="2" id="KW-0732">Signal</keyword>
<evidence type="ECO:0000256" key="2">
    <source>
        <dbReference type="SAM" id="SignalP"/>
    </source>
</evidence>
<feature type="chain" id="PRO_5019495293" evidence="2">
    <location>
        <begin position="19"/>
        <end position="250"/>
    </location>
</feature>
<gene>
    <name evidence="3" type="ORF">CVT25_006777</name>
</gene>
<evidence type="ECO:0000313" key="4">
    <source>
        <dbReference type="Proteomes" id="UP000283269"/>
    </source>
</evidence>
<evidence type="ECO:0000313" key="3">
    <source>
        <dbReference type="EMBL" id="PPQ86702.1"/>
    </source>
</evidence>
<feature type="signal peptide" evidence="2">
    <location>
        <begin position="1"/>
        <end position="18"/>
    </location>
</feature>
<sequence length="250" mass="26042">MHFSLLLVVCTLASSAFAAPIPGKDHPVPAPAPAAKPPPPAAAKPAAAANPGDVVIVKSKDFLGPPIKGGGAPNKPHPAVVVAHDDAHVVSVARVGHSIPGTKHTEQASKFGITEQNPHGPSLIDVGPPMQVHQEHLKPVKELPPGTPGLPAKLTPEHLESLKDHIAANAAAASNPGKKQKVEGPTEHKEKPSPAQGLYADLPPPKGAPPPSLYDDLPPPRNNAAADASNPKKRPLEKRYGCDRRDRNCY</sequence>
<feature type="compositionally biased region" description="Basic and acidic residues" evidence="1">
    <location>
        <begin position="180"/>
        <end position="192"/>
    </location>
</feature>
<dbReference type="InParanoid" id="A0A409X7G4"/>
<feature type="region of interest" description="Disordered" evidence="1">
    <location>
        <begin position="28"/>
        <end position="47"/>
    </location>
</feature>